<feature type="domain" description="BioF2-like acetyltransferase" evidence="1">
    <location>
        <begin position="123"/>
        <end position="205"/>
    </location>
</feature>
<evidence type="ECO:0000259" key="1">
    <source>
        <dbReference type="Pfam" id="PF13480"/>
    </source>
</evidence>
<dbReference type="SUPFAM" id="SSF55729">
    <property type="entry name" value="Acyl-CoA N-acyltransferases (Nat)"/>
    <property type="match status" value="1"/>
</dbReference>
<evidence type="ECO:0000313" key="3">
    <source>
        <dbReference type="Proteomes" id="UP000600214"/>
    </source>
</evidence>
<reference evidence="3" key="1">
    <citation type="journal article" date="2019" name="Int. J. Syst. Evol. Microbiol.">
        <title>The Global Catalogue of Microorganisms (GCM) 10K type strain sequencing project: providing services to taxonomists for standard genome sequencing and annotation.</title>
        <authorList>
            <consortium name="The Broad Institute Genomics Platform"/>
            <consortium name="The Broad Institute Genome Sequencing Center for Infectious Disease"/>
            <person name="Wu L."/>
            <person name="Ma J."/>
        </authorList>
    </citation>
    <scope>NUCLEOTIDE SEQUENCE [LARGE SCALE GENOMIC DNA]</scope>
    <source>
        <strain evidence="3">CGMCC 1.15288</strain>
    </source>
</reference>
<gene>
    <name evidence="2" type="ORF">GCM10007423_33440</name>
</gene>
<dbReference type="Gene3D" id="3.40.630.30">
    <property type="match status" value="1"/>
</dbReference>
<dbReference type="Pfam" id="PF13480">
    <property type="entry name" value="Acetyltransf_6"/>
    <property type="match status" value="1"/>
</dbReference>
<dbReference type="Proteomes" id="UP000600214">
    <property type="component" value="Unassembled WGS sequence"/>
</dbReference>
<name>A0ABQ1YX03_9BACT</name>
<evidence type="ECO:0000313" key="2">
    <source>
        <dbReference type="EMBL" id="GGH39205.1"/>
    </source>
</evidence>
<dbReference type="InterPro" id="IPR038740">
    <property type="entry name" value="BioF2-like_GNAT_dom"/>
</dbReference>
<keyword evidence="3" id="KW-1185">Reference proteome</keyword>
<accession>A0ABQ1YX03</accession>
<dbReference type="EMBL" id="BMIA01000002">
    <property type="protein sequence ID" value="GGH39205.1"/>
    <property type="molecule type" value="Genomic_DNA"/>
</dbReference>
<proteinExistence type="predicted"/>
<comment type="caution">
    <text evidence="2">The sequence shown here is derived from an EMBL/GenBank/DDBJ whole genome shotgun (WGS) entry which is preliminary data.</text>
</comment>
<organism evidence="2 3">
    <name type="scientific">Dyadobacter endophyticus</name>
    <dbReference type="NCBI Taxonomy" id="1749036"/>
    <lineage>
        <taxon>Bacteria</taxon>
        <taxon>Pseudomonadati</taxon>
        <taxon>Bacteroidota</taxon>
        <taxon>Cytophagia</taxon>
        <taxon>Cytophagales</taxon>
        <taxon>Spirosomataceae</taxon>
        <taxon>Dyadobacter</taxon>
    </lineage>
</organism>
<dbReference type="InterPro" id="IPR016181">
    <property type="entry name" value="Acyl_CoA_acyltransferase"/>
</dbReference>
<sequence length="238" mass="27069">MPVAHCRGDQLTFLLTCIREWVIYHGGKALTIKTAPSCYDPITHQLCHHSYLAAGFLPNHTYSNAYIPIGGEGFDRIIEPSERRRLSNGKKRGLQVTMKQGVFDKTTEDFLHRCYQVHGYQLPVPPDRLALLPGTCPENYLVFTNRFEEEPVAVAVMVRVGDRILYHFMSGYLPEYRTLSPSVMLFEAAFEYCRSKEIAILDLGICIDHFGNPKPSLSRFKANIGGLECEKIVYKAFF</sequence>
<protein>
    <recommendedName>
        <fullName evidence="1">BioF2-like acetyltransferase domain-containing protein</fullName>
    </recommendedName>
</protein>